<gene>
    <name evidence="2" type="ORF">MEUPH1_LOCUS3028</name>
</gene>
<dbReference type="Proteomes" id="UP001160148">
    <property type="component" value="Unassembled WGS sequence"/>
</dbReference>
<proteinExistence type="predicted"/>
<protein>
    <submittedName>
        <fullName evidence="2">Uncharacterized protein</fullName>
    </submittedName>
</protein>
<name>A0AAV0VWM5_9HEMI</name>
<comment type="caution">
    <text evidence="2">The sequence shown here is derived from an EMBL/GenBank/DDBJ whole genome shotgun (WGS) entry which is preliminary data.</text>
</comment>
<feature type="region of interest" description="Disordered" evidence="1">
    <location>
        <begin position="76"/>
        <end position="106"/>
    </location>
</feature>
<sequence length="227" mass="24939">MAERNQGTNAPCNRNGDFNLSVGDYRPHRGTVADVVQLILDQAALNLLNARRLAGRSSGIPTWENLMAVWRRHGRTQARAERGTQTSPTTTPIAEIPKPSVRTPEATTADGRALAKWAVEATHQELMAHPLIQIALDGGVVRPPPVRHPEPRRLARKTPTVDTGNTRVVRTKADLKQSGTLREEPKVADLMNLDTDEEEFLQLQVSAQELPDVDMLSELPASDDDGL</sequence>
<organism evidence="2 3">
    <name type="scientific">Macrosiphum euphorbiae</name>
    <name type="common">potato aphid</name>
    <dbReference type="NCBI Taxonomy" id="13131"/>
    <lineage>
        <taxon>Eukaryota</taxon>
        <taxon>Metazoa</taxon>
        <taxon>Ecdysozoa</taxon>
        <taxon>Arthropoda</taxon>
        <taxon>Hexapoda</taxon>
        <taxon>Insecta</taxon>
        <taxon>Pterygota</taxon>
        <taxon>Neoptera</taxon>
        <taxon>Paraneoptera</taxon>
        <taxon>Hemiptera</taxon>
        <taxon>Sternorrhyncha</taxon>
        <taxon>Aphidomorpha</taxon>
        <taxon>Aphidoidea</taxon>
        <taxon>Aphididae</taxon>
        <taxon>Macrosiphini</taxon>
        <taxon>Macrosiphum</taxon>
    </lineage>
</organism>
<evidence type="ECO:0000313" key="2">
    <source>
        <dbReference type="EMBL" id="CAI6346081.1"/>
    </source>
</evidence>
<keyword evidence="3" id="KW-1185">Reference proteome</keyword>
<reference evidence="2 3" key="1">
    <citation type="submission" date="2023-01" db="EMBL/GenBank/DDBJ databases">
        <authorList>
            <person name="Whitehead M."/>
        </authorList>
    </citation>
    <scope>NUCLEOTIDE SEQUENCE [LARGE SCALE GENOMIC DNA]</scope>
</reference>
<evidence type="ECO:0000313" key="3">
    <source>
        <dbReference type="Proteomes" id="UP001160148"/>
    </source>
</evidence>
<dbReference type="AlphaFoldDB" id="A0AAV0VWM5"/>
<evidence type="ECO:0000256" key="1">
    <source>
        <dbReference type="SAM" id="MobiDB-lite"/>
    </source>
</evidence>
<dbReference type="EMBL" id="CARXXK010000001">
    <property type="protein sequence ID" value="CAI6346081.1"/>
    <property type="molecule type" value="Genomic_DNA"/>
</dbReference>
<accession>A0AAV0VWM5</accession>
<feature type="compositionally biased region" description="Polar residues" evidence="1">
    <location>
        <begin position="83"/>
        <end position="92"/>
    </location>
</feature>